<dbReference type="Pfam" id="PF12833">
    <property type="entry name" value="HTH_18"/>
    <property type="match status" value="1"/>
</dbReference>
<evidence type="ECO:0000256" key="2">
    <source>
        <dbReference type="ARBA" id="ARBA00023125"/>
    </source>
</evidence>
<dbReference type="SUPFAM" id="SSF51182">
    <property type="entry name" value="RmlC-like cupins"/>
    <property type="match status" value="1"/>
</dbReference>
<evidence type="ECO:0000259" key="4">
    <source>
        <dbReference type="PROSITE" id="PS01124"/>
    </source>
</evidence>
<dbReference type="InterPro" id="IPR009057">
    <property type="entry name" value="Homeodomain-like_sf"/>
</dbReference>
<dbReference type="AlphaFoldDB" id="A0A6I6J894"/>
<keyword evidence="6" id="KW-1185">Reference proteome</keyword>
<dbReference type="Gene3D" id="1.10.10.60">
    <property type="entry name" value="Homeodomain-like"/>
    <property type="match status" value="1"/>
</dbReference>
<dbReference type="SUPFAM" id="SSF46689">
    <property type="entry name" value="Homeodomain-like"/>
    <property type="match status" value="1"/>
</dbReference>
<keyword evidence="1" id="KW-0805">Transcription regulation</keyword>
<dbReference type="InterPro" id="IPR018060">
    <property type="entry name" value="HTH_AraC"/>
</dbReference>
<feature type="domain" description="HTH araC/xylS-type" evidence="4">
    <location>
        <begin position="186"/>
        <end position="283"/>
    </location>
</feature>
<dbReference type="GO" id="GO:0000976">
    <property type="term" value="F:transcription cis-regulatory region binding"/>
    <property type="evidence" value="ECO:0007669"/>
    <property type="project" value="TreeGrafter"/>
</dbReference>
<dbReference type="PROSITE" id="PS00041">
    <property type="entry name" value="HTH_ARAC_FAMILY_1"/>
    <property type="match status" value="1"/>
</dbReference>
<keyword evidence="2" id="KW-0238">DNA-binding</keyword>
<dbReference type="EMBL" id="CP046400">
    <property type="protein sequence ID" value="QGY39046.1"/>
    <property type="molecule type" value="Genomic_DNA"/>
</dbReference>
<reference evidence="5 6" key="1">
    <citation type="submission" date="2019-11" db="EMBL/GenBank/DDBJ databases">
        <authorList>
            <person name="Zheng R.K."/>
            <person name="Sun C.M."/>
        </authorList>
    </citation>
    <scope>NUCLEOTIDE SEQUENCE [LARGE SCALE GENOMIC DNA]</scope>
    <source>
        <strain evidence="5 6">SRB007</strain>
    </source>
</reference>
<dbReference type="GO" id="GO:0005829">
    <property type="term" value="C:cytosol"/>
    <property type="evidence" value="ECO:0007669"/>
    <property type="project" value="TreeGrafter"/>
</dbReference>
<keyword evidence="3" id="KW-0804">Transcription</keyword>
<evidence type="ECO:0000313" key="5">
    <source>
        <dbReference type="EMBL" id="QGY39046.1"/>
    </source>
</evidence>
<dbReference type="InterPro" id="IPR011051">
    <property type="entry name" value="RmlC_Cupin_sf"/>
</dbReference>
<evidence type="ECO:0000313" key="6">
    <source>
        <dbReference type="Proteomes" id="UP000428328"/>
    </source>
</evidence>
<evidence type="ECO:0000256" key="1">
    <source>
        <dbReference type="ARBA" id="ARBA00023015"/>
    </source>
</evidence>
<dbReference type="PRINTS" id="PR00032">
    <property type="entry name" value="HTHARAC"/>
</dbReference>
<dbReference type="Proteomes" id="UP000428328">
    <property type="component" value="Chromosome"/>
</dbReference>
<dbReference type="PANTHER" id="PTHR47894">
    <property type="entry name" value="HTH-TYPE TRANSCRIPTIONAL REGULATOR GADX"/>
    <property type="match status" value="1"/>
</dbReference>
<dbReference type="InterPro" id="IPR018062">
    <property type="entry name" value="HTH_AraC-typ_CS"/>
</dbReference>
<name>A0A6I6J894_9BACT</name>
<protein>
    <submittedName>
        <fullName evidence="5">Helix-turn-helix domain-containing protein</fullName>
    </submittedName>
</protein>
<gene>
    <name evidence="5" type="ORF">GM415_02470</name>
</gene>
<proteinExistence type="predicted"/>
<dbReference type="InterPro" id="IPR020449">
    <property type="entry name" value="Tscrpt_reg_AraC-type_HTH"/>
</dbReference>
<dbReference type="GO" id="GO:0003700">
    <property type="term" value="F:DNA-binding transcription factor activity"/>
    <property type="evidence" value="ECO:0007669"/>
    <property type="project" value="InterPro"/>
</dbReference>
<accession>A0A6I6J894</accession>
<dbReference type="PROSITE" id="PS01124">
    <property type="entry name" value="HTH_ARAC_FAMILY_2"/>
    <property type="match status" value="1"/>
</dbReference>
<dbReference type="RefSeq" id="WP_158946258.1">
    <property type="nucleotide sequence ID" value="NZ_CP046400.1"/>
</dbReference>
<dbReference type="SMART" id="SM00342">
    <property type="entry name" value="HTH_ARAC"/>
    <property type="match status" value="1"/>
</dbReference>
<dbReference type="KEGG" id="psel:GM415_02470"/>
<evidence type="ECO:0000256" key="3">
    <source>
        <dbReference type="ARBA" id="ARBA00023163"/>
    </source>
</evidence>
<organism evidence="5 6">
    <name type="scientific">Pseudodesulfovibrio cashew</name>
    <dbReference type="NCBI Taxonomy" id="2678688"/>
    <lineage>
        <taxon>Bacteria</taxon>
        <taxon>Pseudomonadati</taxon>
        <taxon>Thermodesulfobacteriota</taxon>
        <taxon>Desulfovibrionia</taxon>
        <taxon>Desulfovibrionales</taxon>
        <taxon>Desulfovibrionaceae</taxon>
    </lineage>
</organism>
<sequence>MDSLTLCRKLKTLMSTDTGETGCNPLPFPGTLSFTRTHRLHAVCPPQSAVVFVLEGTKTVTRGHERIEVRSGQGLLFPARMETSIENRPDSGSGRYSALFLPYDEAMIARAMTGPGPDAAPMPPLDGLRLDCDPVIGNALIHLVEMATEGGNDRVLDLCREALLLLIADRIDCLPLLWTSARTWSARCGSVIGMNPGRDWTARDIAERLGTSERTLRRRLSGEDCGLRRILREVRLNTGLGMLQSGRTSVGEVAYRCGYNSASRFAGLFRERFGISPGEVLRCAASGQPLAGS</sequence>
<dbReference type="PANTHER" id="PTHR47894:SF4">
    <property type="entry name" value="HTH-TYPE TRANSCRIPTIONAL REGULATOR GADX"/>
    <property type="match status" value="1"/>
</dbReference>